<feature type="compositionally biased region" description="Polar residues" evidence="1">
    <location>
        <begin position="195"/>
        <end position="219"/>
    </location>
</feature>
<dbReference type="EMBL" id="ML994613">
    <property type="protein sequence ID" value="KAF2193855.1"/>
    <property type="molecule type" value="Genomic_DNA"/>
</dbReference>
<feature type="region of interest" description="Disordered" evidence="1">
    <location>
        <begin position="268"/>
        <end position="398"/>
    </location>
</feature>
<evidence type="ECO:0000256" key="3">
    <source>
        <dbReference type="SAM" id="SignalP"/>
    </source>
</evidence>
<keyword evidence="3" id="KW-0732">Signal</keyword>
<proteinExistence type="predicted"/>
<dbReference type="Proteomes" id="UP000800200">
    <property type="component" value="Unassembled WGS sequence"/>
</dbReference>
<sequence length="398" mass="41713">MFQYSICAFLAPAVVSAMAFPWAGPEPTLIVPAEDKWSPAPTAAPGNGVMELFKRAGDNTCGYVSGVSTSSLTCNYDNYVCATNTYYGVHGCCDPDNISSCSIPTTCIASTAMAASCTDAACSNNDYIAKCTDSDAPYCYEWRYVYGTRTVMTEHGCAQSAFTVSVQRTYSGQTLDPASSKSELQISYVTITPTAKNTDATSSGNDNASPATQSATGTTEPEKTSTRKKSKTNIGAIVGGAVGGLVVIGAIAFGVIFLILRSRKNKSSAANAGNGANQPMMVQGPAPGVTEYKPQPDGFPSPGQQYPLAAAGYYRPDQKPGFQQMGVPGQEMGGMNQPYSPPHSPAPQYSGPAPVGPQGVPMGVAEAGGVPIQHLPQQQQQQQQLQQPHQHQVYEAPA</sequence>
<feature type="region of interest" description="Disordered" evidence="1">
    <location>
        <begin position="195"/>
        <end position="230"/>
    </location>
</feature>
<keyword evidence="5" id="KW-1185">Reference proteome</keyword>
<evidence type="ECO:0000256" key="2">
    <source>
        <dbReference type="SAM" id="Phobius"/>
    </source>
</evidence>
<evidence type="ECO:0000313" key="4">
    <source>
        <dbReference type="EMBL" id="KAF2193855.1"/>
    </source>
</evidence>
<feature type="compositionally biased region" description="Low complexity" evidence="1">
    <location>
        <begin position="373"/>
        <end position="391"/>
    </location>
</feature>
<gene>
    <name evidence="4" type="ORF">K469DRAFT_735024</name>
</gene>
<feature type="chain" id="PRO_5025336711" description="Mid2 domain-containing protein" evidence="3">
    <location>
        <begin position="20"/>
        <end position="398"/>
    </location>
</feature>
<evidence type="ECO:0000256" key="1">
    <source>
        <dbReference type="SAM" id="MobiDB-lite"/>
    </source>
</evidence>
<name>A0A6A6ERQ9_9PEZI</name>
<reference evidence="4" key="1">
    <citation type="journal article" date="2020" name="Stud. Mycol.">
        <title>101 Dothideomycetes genomes: a test case for predicting lifestyles and emergence of pathogens.</title>
        <authorList>
            <person name="Haridas S."/>
            <person name="Albert R."/>
            <person name="Binder M."/>
            <person name="Bloem J."/>
            <person name="Labutti K."/>
            <person name="Salamov A."/>
            <person name="Andreopoulos B."/>
            <person name="Baker S."/>
            <person name="Barry K."/>
            <person name="Bills G."/>
            <person name="Bluhm B."/>
            <person name="Cannon C."/>
            <person name="Castanera R."/>
            <person name="Culley D."/>
            <person name="Daum C."/>
            <person name="Ezra D."/>
            <person name="Gonzalez J."/>
            <person name="Henrissat B."/>
            <person name="Kuo A."/>
            <person name="Liang C."/>
            <person name="Lipzen A."/>
            <person name="Lutzoni F."/>
            <person name="Magnuson J."/>
            <person name="Mondo S."/>
            <person name="Nolan M."/>
            <person name="Ohm R."/>
            <person name="Pangilinan J."/>
            <person name="Park H.-J."/>
            <person name="Ramirez L."/>
            <person name="Alfaro M."/>
            <person name="Sun H."/>
            <person name="Tritt A."/>
            <person name="Yoshinaga Y."/>
            <person name="Zwiers L.-H."/>
            <person name="Turgeon B."/>
            <person name="Goodwin S."/>
            <person name="Spatafora J."/>
            <person name="Crous P."/>
            <person name="Grigoriev I."/>
        </authorList>
    </citation>
    <scope>NUCLEOTIDE SEQUENCE</scope>
    <source>
        <strain evidence="4">CBS 207.26</strain>
    </source>
</reference>
<organism evidence="4 5">
    <name type="scientific">Zopfia rhizophila CBS 207.26</name>
    <dbReference type="NCBI Taxonomy" id="1314779"/>
    <lineage>
        <taxon>Eukaryota</taxon>
        <taxon>Fungi</taxon>
        <taxon>Dikarya</taxon>
        <taxon>Ascomycota</taxon>
        <taxon>Pezizomycotina</taxon>
        <taxon>Dothideomycetes</taxon>
        <taxon>Dothideomycetes incertae sedis</taxon>
        <taxon>Zopfiaceae</taxon>
        <taxon>Zopfia</taxon>
    </lineage>
</organism>
<accession>A0A6A6ERQ9</accession>
<feature type="compositionally biased region" description="Low complexity" evidence="1">
    <location>
        <begin position="268"/>
        <end position="277"/>
    </location>
</feature>
<protein>
    <recommendedName>
        <fullName evidence="6">Mid2 domain-containing protein</fullName>
    </recommendedName>
</protein>
<feature type="signal peptide" evidence="3">
    <location>
        <begin position="1"/>
        <end position="19"/>
    </location>
</feature>
<evidence type="ECO:0000313" key="5">
    <source>
        <dbReference type="Proteomes" id="UP000800200"/>
    </source>
</evidence>
<keyword evidence="2" id="KW-0812">Transmembrane</keyword>
<evidence type="ECO:0008006" key="6">
    <source>
        <dbReference type="Google" id="ProtNLM"/>
    </source>
</evidence>
<keyword evidence="2" id="KW-0472">Membrane</keyword>
<feature type="transmembrane region" description="Helical" evidence="2">
    <location>
        <begin position="234"/>
        <end position="260"/>
    </location>
</feature>
<dbReference type="OrthoDB" id="5347452at2759"/>
<keyword evidence="2" id="KW-1133">Transmembrane helix</keyword>
<dbReference type="AlphaFoldDB" id="A0A6A6ERQ9"/>